<reference evidence="1" key="1">
    <citation type="submission" date="2023-07" db="EMBL/GenBank/DDBJ databases">
        <title>Black Yeasts Isolated from many extreme environments.</title>
        <authorList>
            <person name="Coleine C."/>
            <person name="Stajich J.E."/>
            <person name="Selbmann L."/>
        </authorList>
    </citation>
    <scope>NUCLEOTIDE SEQUENCE</scope>
    <source>
        <strain evidence="1">CCFEE 5714</strain>
    </source>
</reference>
<proteinExistence type="predicted"/>
<evidence type="ECO:0000313" key="2">
    <source>
        <dbReference type="Proteomes" id="UP001281147"/>
    </source>
</evidence>
<evidence type="ECO:0000313" key="1">
    <source>
        <dbReference type="EMBL" id="KAK3705247.1"/>
    </source>
</evidence>
<accession>A0ACC3MWJ1</accession>
<protein>
    <submittedName>
        <fullName evidence="1">Uncharacterized protein</fullName>
    </submittedName>
</protein>
<name>A0ACC3MWJ1_9PEZI</name>
<keyword evidence="2" id="KW-1185">Reference proteome</keyword>
<dbReference type="Proteomes" id="UP001281147">
    <property type="component" value="Unassembled WGS sequence"/>
</dbReference>
<gene>
    <name evidence="1" type="ORF">LTR37_013408</name>
</gene>
<dbReference type="EMBL" id="JAUTXU010000131">
    <property type="protein sequence ID" value="KAK3705247.1"/>
    <property type="molecule type" value="Genomic_DNA"/>
</dbReference>
<organism evidence="1 2">
    <name type="scientific">Vermiconidia calcicola</name>
    <dbReference type="NCBI Taxonomy" id="1690605"/>
    <lineage>
        <taxon>Eukaryota</taxon>
        <taxon>Fungi</taxon>
        <taxon>Dikarya</taxon>
        <taxon>Ascomycota</taxon>
        <taxon>Pezizomycotina</taxon>
        <taxon>Dothideomycetes</taxon>
        <taxon>Dothideomycetidae</taxon>
        <taxon>Mycosphaerellales</taxon>
        <taxon>Extremaceae</taxon>
        <taxon>Vermiconidia</taxon>
    </lineage>
</organism>
<sequence>MPGVPEITGKKTYAGFIEESDSEDDVQPKPQTPAHHEQSDAGTGLFVTTDSEASEGEVAPTTSEKKRPRRINRSYHEPNAAGVATPKKSVRPAMSGEDSPVASSAAAVLHKSTPRASAARRHSKLPKRKSLGEAEQADQANAFLRESALQHGKHQEMQLRACSTKGSHCQQEKRALEQRVAELEKIVKERDEEVKKGKEDLEECRKDCAWSSTQLEKRLKEDSRR</sequence>
<comment type="caution">
    <text evidence="1">The sequence shown here is derived from an EMBL/GenBank/DDBJ whole genome shotgun (WGS) entry which is preliminary data.</text>
</comment>